<evidence type="ECO:0000313" key="7">
    <source>
        <dbReference type="EMBL" id="GGL71354.1"/>
    </source>
</evidence>
<dbReference type="InterPro" id="IPR014001">
    <property type="entry name" value="Helicase_ATP-bd"/>
</dbReference>
<dbReference type="Pfam" id="PF00271">
    <property type="entry name" value="Helicase_C"/>
    <property type="match status" value="1"/>
</dbReference>
<dbReference type="GO" id="GO:0140097">
    <property type="term" value="F:catalytic activity, acting on DNA"/>
    <property type="evidence" value="ECO:0007669"/>
    <property type="project" value="UniProtKB-ARBA"/>
</dbReference>
<comment type="caution">
    <text evidence="7">The sequence shown here is derived from an EMBL/GenBank/DDBJ whole genome shotgun (WGS) entry which is preliminary data.</text>
</comment>
<dbReference type="Gene3D" id="3.40.50.300">
    <property type="entry name" value="P-loop containing nucleotide triphosphate hydrolases"/>
    <property type="match status" value="2"/>
</dbReference>
<evidence type="ECO:0000259" key="5">
    <source>
        <dbReference type="PROSITE" id="PS51192"/>
    </source>
</evidence>
<dbReference type="InterPro" id="IPR001650">
    <property type="entry name" value="Helicase_C-like"/>
</dbReference>
<evidence type="ECO:0000313" key="8">
    <source>
        <dbReference type="Proteomes" id="UP000607197"/>
    </source>
</evidence>
<reference evidence="7" key="1">
    <citation type="journal article" date="2014" name="Int. J. Syst. Evol. Microbiol.">
        <title>Complete genome sequence of Corynebacterium casei LMG S-19264T (=DSM 44701T), isolated from a smear-ripened cheese.</title>
        <authorList>
            <consortium name="US DOE Joint Genome Institute (JGI-PGF)"/>
            <person name="Walter F."/>
            <person name="Albersmeier A."/>
            <person name="Kalinowski J."/>
            <person name="Ruckert C."/>
        </authorList>
    </citation>
    <scope>NUCLEOTIDE SEQUENCE</scope>
    <source>
        <strain evidence="7">JCM 19596</strain>
    </source>
</reference>
<protein>
    <submittedName>
        <fullName evidence="7">DNA-repair protein</fullName>
    </submittedName>
</protein>
<dbReference type="EMBL" id="BMPG01000006">
    <property type="protein sequence ID" value="GGL71354.1"/>
    <property type="molecule type" value="Genomic_DNA"/>
</dbReference>
<dbReference type="Proteomes" id="UP000607197">
    <property type="component" value="Unassembled WGS sequence"/>
</dbReference>
<feature type="domain" description="Helicase ATP-binding" evidence="5">
    <location>
        <begin position="257"/>
        <end position="428"/>
    </location>
</feature>
<dbReference type="PANTHER" id="PTHR11274:SF0">
    <property type="entry name" value="GENERAL TRANSCRIPTION AND DNA REPAIR FACTOR IIH HELICASE SUBUNIT XPB"/>
    <property type="match status" value="1"/>
</dbReference>
<keyword evidence="4" id="KW-0067">ATP-binding</keyword>
<dbReference type="GO" id="GO:0016787">
    <property type="term" value="F:hydrolase activity"/>
    <property type="evidence" value="ECO:0007669"/>
    <property type="project" value="UniProtKB-KW"/>
</dbReference>
<dbReference type="SUPFAM" id="SSF52540">
    <property type="entry name" value="P-loop containing nucleoside triphosphate hydrolases"/>
    <property type="match status" value="1"/>
</dbReference>
<evidence type="ECO:0000256" key="2">
    <source>
        <dbReference type="ARBA" id="ARBA00022801"/>
    </source>
</evidence>
<dbReference type="InterPro" id="IPR006935">
    <property type="entry name" value="Helicase/UvrB_N"/>
</dbReference>
<keyword evidence="8" id="KW-1185">Reference proteome</keyword>
<dbReference type="RefSeq" id="WP_188980675.1">
    <property type="nucleotide sequence ID" value="NZ_BMPG01000006.1"/>
</dbReference>
<reference evidence="7" key="2">
    <citation type="submission" date="2020-09" db="EMBL/GenBank/DDBJ databases">
        <authorList>
            <person name="Sun Q."/>
            <person name="Ohkuma M."/>
        </authorList>
    </citation>
    <scope>NUCLEOTIDE SEQUENCE</scope>
    <source>
        <strain evidence="7">JCM 19596</strain>
    </source>
</reference>
<evidence type="ECO:0000256" key="3">
    <source>
        <dbReference type="ARBA" id="ARBA00022806"/>
    </source>
</evidence>
<dbReference type="OrthoDB" id="6396at2157"/>
<keyword evidence="3" id="KW-0347">Helicase</keyword>
<dbReference type="GO" id="GO:0004386">
    <property type="term" value="F:helicase activity"/>
    <property type="evidence" value="ECO:0007669"/>
    <property type="project" value="UniProtKB-KW"/>
</dbReference>
<dbReference type="PANTHER" id="PTHR11274">
    <property type="entry name" value="RAD25/XP-B DNA REPAIR HELICASE"/>
    <property type="match status" value="1"/>
</dbReference>
<dbReference type="SMART" id="SM00490">
    <property type="entry name" value="HELICc"/>
    <property type="match status" value="1"/>
</dbReference>
<dbReference type="InterPro" id="IPR027417">
    <property type="entry name" value="P-loop_NTPase"/>
</dbReference>
<accession>A0A830F7P5</accession>
<dbReference type="CDD" id="cd09179">
    <property type="entry name" value="PLDc_N_DEXD_a"/>
    <property type="match status" value="1"/>
</dbReference>
<evidence type="ECO:0000256" key="4">
    <source>
        <dbReference type="ARBA" id="ARBA00022840"/>
    </source>
</evidence>
<dbReference type="GO" id="GO:0003677">
    <property type="term" value="F:DNA binding"/>
    <property type="evidence" value="ECO:0007669"/>
    <property type="project" value="InterPro"/>
</dbReference>
<dbReference type="PROSITE" id="PS51194">
    <property type="entry name" value="HELICASE_CTER"/>
    <property type="match status" value="1"/>
</dbReference>
<gene>
    <name evidence="7" type="ORF">GCM10009039_31790</name>
</gene>
<evidence type="ECO:0000259" key="6">
    <source>
        <dbReference type="PROSITE" id="PS51194"/>
    </source>
</evidence>
<dbReference type="AlphaFoldDB" id="A0A830F7P5"/>
<keyword evidence="1" id="KW-0547">Nucleotide-binding</keyword>
<evidence type="ECO:0000256" key="1">
    <source>
        <dbReference type="ARBA" id="ARBA00022741"/>
    </source>
</evidence>
<name>A0A830F7P5_9EURY</name>
<organism evidence="7 8">
    <name type="scientific">Halocalculus aciditolerans</name>
    <dbReference type="NCBI Taxonomy" id="1383812"/>
    <lineage>
        <taxon>Archaea</taxon>
        <taxon>Methanobacteriati</taxon>
        <taxon>Methanobacteriota</taxon>
        <taxon>Stenosarchaea group</taxon>
        <taxon>Halobacteria</taxon>
        <taxon>Halobacteriales</taxon>
        <taxon>Halobacteriaceae</taxon>
        <taxon>Halocalculus</taxon>
    </lineage>
</organism>
<dbReference type="Pfam" id="PF04851">
    <property type="entry name" value="ResIII"/>
    <property type="match status" value="1"/>
</dbReference>
<keyword evidence="2" id="KW-0378">Hydrolase</keyword>
<dbReference type="InterPro" id="IPR050615">
    <property type="entry name" value="ATP-dep_DNA_Helicase"/>
</dbReference>
<dbReference type="SMART" id="SM00487">
    <property type="entry name" value="DEXDc"/>
    <property type="match status" value="1"/>
</dbReference>
<dbReference type="PROSITE" id="PS51192">
    <property type="entry name" value="HELICASE_ATP_BIND_1"/>
    <property type="match status" value="1"/>
</dbReference>
<dbReference type="GO" id="GO:0005524">
    <property type="term" value="F:ATP binding"/>
    <property type="evidence" value="ECO:0007669"/>
    <property type="project" value="UniProtKB-KW"/>
</dbReference>
<proteinExistence type="predicted"/>
<feature type="domain" description="Helicase C-terminal" evidence="6">
    <location>
        <begin position="507"/>
        <end position="658"/>
    </location>
</feature>
<sequence>MEPESDFTDLELPRVIDTSSDDLMQDFYIPLLSRAKVYRRGVGYFTTNWVRSAARGIAELAENGGTAQWIMSPILEEDDWEALKKGNRAKTDEVLRESLDSTISDLRYDLEYETRNAIAWMIADGLLEIKLAVPSKKLSGDFHDKFGVFYDWNGNRVAFHGSQNDSEQALRNYEAYTIDCDWISDRDNEGVNMQKKRFENLWEGRDENVGVHTIPEGVKEGIAELRDNNNRPYEPPESVATTESEIVLRDYQRDAVDSWFENDNRGLFQMATGTGKTFTALAALDEYTDTVDDPLLCVIAVPQKHLARQWAQEMETFGLDQPKFVYHSANPDWKNDLSRAVSNLELGIKNYECLITTHQTFSGEHFREKVSQLSRDTILIGDEVHGLGSEGRRKGLLDSYDARIGLSATPERYYDEEGSNHLLDYFDGVIYEYPLEDAIPQYLTPYRYHPIIVEMDEDELEDYRQMTQSVVASRYSEDADEETTNILQSQRAEIVKEAINKYDVLRDILRGLDDIKHLLVYTNSEQIDTVGSILNEFGVMHHRFTHEEGDDLREELLTRFGEGEYEALVAMRCLDEGVDVPATRTAILMANTGNPMQFIQRRGRVLRQAPGKDRADIYDLLVVPTLEPDDDIAMSEQYILEKELRRFEEFAETAENEYEARNKIEDVRIAYGI</sequence>